<evidence type="ECO:0000313" key="2">
    <source>
        <dbReference type="EMBL" id="QDQ41844.1"/>
    </source>
</evidence>
<evidence type="ECO:0000313" key="4">
    <source>
        <dbReference type="Proteomes" id="UP000315925"/>
    </source>
</evidence>
<keyword evidence="3" id="KW-1185">Reference proteome</keyword>
<reference evidence="2" key="2">
    <citation type="journal article" date="2019" name="BMC Genomics">
        <title>Complete genome sequence analysis of the thermoacidophilic verrucomicrobial methanotroph 'Candidatus Methylacidiphilum kamchatkense' strain Kam1 and comparison with its closest relatives.</title>
        <authorList>
            <person name="Kruse T."/>
            <person name="Ratnadevi C.M."/>
            <person name="Erikstad H.A."/>
            <person name="Birkeland N.K."/>
        </authorList>
    </citation>
    <scope>NUCLEOTIDE SEQUENCE</scope>
    <source>
        <strain evidence="2">Kam1</strain>
    </source>
</reference>
<sequence>MASTLTLILTVSRQSQKYEEFLQKLFFYKDKGHQIYIFCLDEGVREIKSLLATSKDLHIFACAYAIQSRNLSPIESVCYGGLGLLADLIVHSDKTESF</sequence>
<dbReference type="EMBL" id="JQNX01000003">
    <property type="protein sequence ID" value="KIE58758.1"/>
    <property type="molecule type" value="Genomic_DNA"/>
</dbReference>
<dbReference type="STRING" id="1202785.A946_04865"/>
<dbReference type="SUPFAM" id="SSF75169">
    <property type="entry name" value="DsrEFH-like"/>
    <property type="match status" value="1"/>
</dbReference>
<reference evidence="1 3" key="1">
    <citation type="submission" date="2014-08" db="EMBL/GenBank/DDBJ databases">
        <title>Methylacidiphilum kamchatkense strain Kam1 draft genome sequence.</title>
        <authorList>
            <person name="Birkeland N.-K."/>
            <person name="Erikstad H.A."/>
        </authorList>
    </citation>
    <scope>NUCLEOTIDE SEQUENCE [LARGE SCALE GENOMIC DNA]</scope>
    <source>
        <strain evidence="1 3">Kam1</strain>
    </source>
</reference>
<protein>
    <recommendedName>
        <fullName evidence="5">DsrE/DsrF/DsrH-like protein</fullName>
    </recommendedName>
</protein>
<dbReference type="OrthoDB" id="196058at2"/>
<dbReference type="EMBL" id="CP037899">
    <property type="protein sequence ID" value="QDQ41844.1"/>
    <property type="molecule type" value="Genomic_DNA"/>
</dbReference>
<dbReference type="InterPro" id="IPR027396">
    <property type="entry name" value="DsrEFH-like"/>
</dbReference>
<accession>A0A0C1USJ2</accession>
<evidence type="ECO:0000313" key="3">
    <source>
        <dbReference type="Proteomes" id="UP000031594"/>
    </source>
</evidence>
<evidence type="ECO:0008006" key="5">
    <source>
        <dbReference type="Google" id="ProtNLM"/>
    </source>
</evidence>
<proteinExistence type="predicted"/>
<dbReference type="Proteomes" id="UP000031594">
    <property type="component" value="Unassembled WGS sequence"/>
</dbReference>
<dbReference type="Proteomes" id="UP000315925">
    <property type="component" value="Chromosome"/>
</dbReference>
<evidence type="ECO:0000313" key="1">
    <source>
        <dbReference type="EMBL" id="KIE58758.1"/>
    </source>
</evidence>
<organism evidence="2 4">
    <name type="scientific">Methylacidiphilum kamchatkense Kam1</name>
    <dbReference type="NCBI Taxonomy" id="1202785"/>
    <lineage>
        <taxon>Bacteria</taxon>
        <taxon>Pseudomonadati</taxon>
        <taxon>Verrucomicrobiota</taxon>
        <taxon>Methylacidiphilae</taxon>
        <taxon>Methylacidiphilales</taxon>
        <taxon>Methylacidiphilaceae</taxon>
        <taxon>Methylacidiphilum (ex Ratnadevi et al. 2023)</taxon>
    </lineage>
</organism>
<gene>
    <name evidence="1" type="ORF">A946_04865</name>
    <name evidence="2" type="ORF">kam1_596</name>
</gene>
<name>A0A0C1USJ2_9BACT</name>
<dbReference type="KEGG" id="mkc:kam1_596"/>
<reference evidence="4" key="3">
    <citation type="submission" date="2019-03" db="EMBL/GenBank/DDBJ databases">
        <title>Complete genome of Methylacidiphilum kamchatkense Kam1.</title>
        <authorList>
            <person name="Kruse T."/>
            <person name="Murarilal Ratnadevi C."/>
            <person name="Erikstad H.-A."/>
            <person name="Birkeland N.-K."/>
        </authorList>
    </citation>
    <scope>NUCLEOTIDE SEQUENCE [LARGE SCALE GENOMIC DNA]</scope>
    <source>
        <strain evidence="4">kam1</strain>
    </source>
</reference>
<dbReference type="AlphaFoldDB" id="A0A0C1USJ2"/>